<dbReference type="InterPro" id="IPR016195">
    <property type="entry name" value="Pol/histidinol_Pase-like"/>
</dbReference>
<keyword evidence="6 8" id="KW-0368">Histidine biosynthesis</keyword>
<dbReference type="CDD" id="cd12110">
    <property type="entry name" value="PHP_HisPPase_Hisj_like"/>
    <property type="match status" value="1"/>
</dbReference>
<evidence type="ECO:0000256" key="4">
    <source>
        <dbReference type="ARBA" id="ARBA00022605"/>
    </source>
</evidence>
<dbReference type="UniPathway" id="UPA00031">
    <property type="reaction ID" value="UER00013"/>
</dbReference>
<comment type="catalytic activity">
    <reaction evidence="7 8">
        <text>L-histidinol phosphate + H2O = L-histidinol + phosphate</text>
        <dbReference type="Rhea" id="RHEA:14465"/>
        <dbReference type="ChEBI" id="CHEBI:15377"/>
        <dbReference type="ChEBI" id="CHEBI:43474"/>
        <dbReference type="ChEBI" id="CHEBI:57699"/>
        <dbReference type="ChEBI" id="CHEBI:57980"/>
        <dbReference type="EC" id="3.1.3.15"/>
    </reaction>
</comment>
<evidence type="ECO:0000256" key="7">
    <source>
        <dbReference type="ARBA" id="ARBA00049158"/>
    </source>
</evidence>
<dbReference type="AlphaFoldDB" id="A0A2X2Y686"/>
<evidence type="ECO:0000256" key="5">
    <source>
        <dbReference type="ARBA" id="ARBA00022801"/>
    </source>
</evidence>
<evidence type="ECO:0000256" key="1">
    <source>
        <dbReference type="ARBA" id="ARBA00004970"/>
    </source>
</evidence>
<keyword evidence="4 8" id="KW-0028">Amino-acid biosynthesis</keyword>
<name>A0A2X2Y686_CLOPF</name>
<evidence type="ECO:0000256" key="3">
    <source>
        <dbReference type="ARBA" id="ARBA00013085"/>
    </source>
</evidence>
<accession>A0A2X2Y686</accession>
<reference evidence="11 12" key="1">
    <citation type="submission" date="2018-06" db="EMBL/GenBank/DDBJ databases">
        <authorList>
            <consortium name="Pathogen Informatics"/>
            <person name="Doyle S."/>
        </authorList>
    </citation>
    <scope>NUCLEOTIDE SEQUENCE [LARGE SCALE GENOMIC DNA]</scope>
    <source>
        <strain evidence="11 12">NCTC10719</strain>
    </source>
</reference>
<dbReference type="EMBL" id="UAWG01000002">
    <property type="protein sequence ID" value="SQB58911.1"/>
    <property type="molecule type" value="Genomic_DNA"/>
</dbReference>
<dbReference type="InterPro" id="IPR010140">
    <property type="entry name" value="Histidinol_P_phosphatase_HisJ"/>
</dbReference>
<comment type="similarity">
    <text evidence="2 8">Belongs to the PHP hydrolase family. HisK subfamily.</text>
</comment>
<dbReference type="PANTHER" id="PTHR21039:SF0">
    <property type="entry name" value="HISTIDINOL-PHOSPHATASE"/>
    <property type="match status" value="1"/>
</dbReference>
<evidence type="ECO:0000256" key="2">
    <source>
        <dbReference type="ARBA" id="ARBA00009152"/>
    </source>
</evidence>
<evidence type="ECO:0000256" key="9">
    <source>
        <dbReference type="SAM" id="Coils"/>
    </source>
</evidence>
<evidence type="ECO:0000313" key="12">
    <source>
        <dbReference type="Proteomes" id="UP000249986"/>
    </source>
</evidence>
<dbReference type="RefSeq" id="WP_003449159.1">
    <property type="nucleotide sequence ID" value="NZ_CATNXB010000014.1"/>
</dbReference>
<evidence type="ECO:0000256" key="6">
    <source>
        <dbReference type="ARBA" id="ARBA00023102"/>
    </source>
</evidence>
<dbReference type="PANTHER" id="PTHR21039">
    <property type="entry name" value="HISTIDINOL PHOSPHATASE-RELATED"/>
    <property type="match status" value="1"/>
</dbReference>
<organism evidence="11 12">
    <name type="scientific">Clostridium perfringens</name>
    <dbReference type="NCBI Taxonomy" id="1502"/>
    <lineage>
        <taxon>Bacteria</taxon>
        <taxon>Bacillati</taxon>
        <taxon>Bacillota</taxon>
        <taxon>Clostridia</taxon>
        <taxon>Eubacteriales</taxon>
        <taxon>Clostridiaceae</taxon>
        <taxon>Clostridium</taxon>
    </lineage>
</organism>
<evidence type="ECO:0000313" key="11">
    <source>
        <dbReference type="EMBL" id="SQB58911.1"/>
    </source>
</evidence>
<sequence length="262" mass="31025">MEFMLKKINFHTHTKRCKHAKGEDKDYIDEAIKNNLDILGFSDHGPYPDNRFNLRMNFNELEEYKSTLEKLKIKFKNFIQIKIGLEIEYLPSDDFYYNYLKNELKFDYLALGQHLFLTENGELKNTYSLKSTKEYIEYAKSICLGIKSGYFDFVAHPDLIFINDFPWDENCDKACNLIIDTAKKYDFILEFNANGIRRGKKKYSDGERFPYPYEKFWNKVSLAKVKTIINSDCHTPCDLWDNTMDYAYTLANNLNLNIIDNI</sequence>
<comment type="pathway">
    <text evidence="1 8">Amino-acid biosynthesis; L-histidine biosynthesis; L-histidine from 5-phospho-alpha-D-ribose 1-diphosphate: step 8/9.</text>
</comment>
<protein>
    <recommendedName>
        <fullName evidence="3 8">Histidinol-phosphatase</fullName>
        <shortName evidence="8">HolPase</shortName>
        <ecNumber evidence="3 8">3.1.3.15</ecNumber>
    </recommendedName>
</protein>
<feature type="domain" description="PHP" evidence="10">
    <location>
        <begin position="10"/>
        <end position="193"/>
    </location>
</feature>
<dbReference type="Pfam" id="PF02811">
    <property type="entry name" value="PHP"/>
    <property type="match status" value="1"/>
</dbReference>
<evidence type="ECO:0000256" key="8">
    <source>
        <dbReference type="RuleBase" id="RU366003"/>
    </source>
</evidence>
<keyword evidence="9" id="KW-0175">Coiled coil</keyword>
<dbReference type="InterPro" id="IPR004013">
    <property type="entry name" value="PHP_dom"/>
</dbReference>
<dbReference type="EC" id="3.1.3.15" evidence="3 8"/>
<dbReference type="GO" id="GO:0005737">
    <property type="term" value="C:cytoplasm"/>
    <property type="evidence" value="ECO:0007669"/>
    <property type="project" value="TreeGrafter"/>
</dbReference>
<dbReference type="GO" id="GO:0000105">
    <property type="term" value="P:L-histidine biosynthetic process"/>
    <property type="evidence" value="ECO:0007669"/>
    <property type="project" value="UniProtKB-UniRule"/>
</dbReference>
<gene>
    <name evidence="11" type="primary">hisB_1</name>
    <name evidence="11" type="ORF">NCTC10719_00881</name>
</gene>
<dbReference type="SUPFAM" id="SSF89550">
    <property type="entry name" value="PHP domain-like"/>
    <property type="match status" value="1"/>
</dbReference>
<dbReference type="GO" id="GO:0004401">
    <property type="term" value="F:histidinol-phosphatase activity"/>
    <property type="evidence" value="ECO:0007669"/>
    <property type="project" value="UniProtKB-UniRule"/>
</dbReference>
<dbReference type="Gene3D" id="3.20.20.140">
    <property type="entry name" value="Metal-dependent hydrolases"/>
    <property type="match status" value="1"/>
</dbReference>
<evidence type="ECO:0000259" key="10">
    <source>
        <dbReference type="Pfam" id="PF02811"/>
    </source>
</evidence>
<dbReference type="Proteomes" id="UP000249986">
    <property type="component" value="Unassembled WGS sequence"/>
</dbReference>
<keyword evidence="5 8" id="KW-0378">Hydrolase</keyword>
<feature type="coiled-coil region" evidence="9">
    <location>
        <begin position="54"/>
        <end position="81"/>
    </location>
</feature>
<proteinExistence type="inferred from homology"/>